<dbReference type="InterPro" id="IPR044751">
    <property type="entry name" value="Ion_transp-like_CBS"/>
</dbReference>
<dbReference type="PROSITE" id="PS51371">
    <property type="entry name" value="CBS"/>
    <property type="match status" value="2"/>
</dbReference>
<keyword evidence="5 9" id="KW-1133">Transmembrane helix</keyword>
<dbReference type="PANTHER" id="PTHR22777">
    <property type="entry name" value="HEMOLYSIN-RELATED"/>
    <property type="match status" value="1"/>
</dbReference>
<evidence type="ECO:0000259" key="12">
    <source>
        <dbReference type="PROSITE" id="PS51846"/>
    </source>
</evidence>
<dbReference type="FunFam" id="3.10.580.10:FF:000002">
    <property type="entry name" value="Magnesium/cobalt efflux protein CorC"/>
    <property type="match status" value="1"/>
</dbReference>
<evidence type="ECO:0000313" key="13">
    <source>
        <dbReference type="EMBL" id="QZT34896.1"/>
    </source>
</evidence>
<evidence type="ECO:0000256" key="8">
    <source>
        <dbReference type="PROSITE-ProRule" id="PRU00703"/>
    </source>
</evidence>
<proteinExistence type="inferred from homology"/>
<sequence length="425" mass="48223">MDEVSVSFGIILLVLLVLSAFFSSSETAFSSANKIRLKHFADEKRKGAQKALYISEHFDKALTTILVGNNLVNIAAATIASSLFVAMFGSKTGMLVSTIVMTILVLVFGEILPKSFAKEHAESFSLAVANILYLLMKLFTPISWLFAQLKRLMSKLIRPKQDVPSVTEEEIKLLVDISEEEGVIDKTEKELVHRSLNFNNIIVGEILTPRPDMVAVEVNQPVEEIKQVFLREKFSRIPVYEGSIDNIIGILSEREFLSSLLQHEHVDIRKLLRKPLFVVESMKISSLLPELQKNKIHMAIVIDEFGGTAGLITMEDILEEIVGEIWDEHDEQVKVITQLDKNTYIFSADFSLDEFARMTKVELPDTVYHTLGGWLVEEFQRVPQKGEQLYYENLLLTIEEAESRRIRKVRVEIREYAPSQSKAYG</sequence>
<name>A0A8X8I6G4_CALTT</name>
<dbReference type="AlphaFoldDB" id="A0A8X8I6G4"/>
<dbReference type="RefSeq" id="WP_222823111.1">
    <property type="nucleotide sequence ID" value="NZ_CP082237.1"/>
</dbReference>
<evidence type="ECO:0000256" key="5">
    <source>
        <dbReference type="ARBA" id="ARBA00022989"/>
    </source>
</evidence>
<dbReference type="InterPro" id="IPR005170">
    <property type="entry name" value="Transptr-assoc_dom"/>
</dbReference>
<accession>A0A8X8I6G4</accession>
<dbReference type="InterPro" id="IPR016169">
    <property type="entry name" value="FAD-bd_PCMH_sub2"/>
</dbReference>
<dbReference type="Gene3D" id="3.30.465.10">
    <property type="match status" value="1"/>
</dbReference>
<protein>
    <submittedName>
        <fullName evidence="13">Hemolysin family protein</fullName>
    </submittedName>
</protein>
<evidence type="ECO:0000256" key="7">
    <source>
        <dbReference type="ARBA" id="ARBA00023136"/>
    </source>
</evidence>
<dbReference type="InterPro" id="IPR002550">
    <property type="entry name" value="CNNM"/>
</dbReference>
<feature type="transmembrane region" description="Helical" evidence="10">
    <location>
        <begin position="124"/>
        <end position="147"/>
    </location>
</feature>
<dbReference type="Pfam" id="PF00571">
    <property type="entry name" value="CBS"/>
    <property type="match status" value="2"/>
</dbReference>
<dbReference type="InterPro" id="IPR036318">
    <property type="entry name" value="FAD-bd_PCMH-like_sf"/>
</dbReference>
<comment type="similarity">
    <text evidence="2">Belongs to the UPF0053 family.</text>
</comment>
<keyword evidence="7 9" id="KW-0472">Membrane</keyword>
<dbReference type="Pfam" id="PF01595">
    <property type="entry name" value="CNNM"/>
    <property type="match status" value="1"/>
</dbReference>
<dbReference type="KEGG" id="cthu:HUR95_06510"/>
<evidence type="ECO:0000256" key="9">
    <source>
        <dbReference type="PROSITE-ProRule" id="PRU01193"/>
    </source>
</evidence>
<feature type="domain" description="CBS" evidence="11">
    <location>
        <begin position="207"/>
        <end position="268"/>
    </location>
</feature>
<dbReference type="InterPro" id="IPR046342">
    <property type="entry name" value="CBS_dom_sf"/>
</dbReference>
<gene>
    <name evidence="13" type="ORF">HUR95_06510</name>
</gene>
<evidence type="ECO:0000256" key="6">
    <source>
        <dbReference type="ARBA" id="ARBA00023122"/>
    </source>
</evidence>
<dbReference type="InterPro" id="IPR000644">
    <property type="entry name" value="CBS_dom"/>
</dbReference>
<dbReference type="SMART" id="SM01091">
    <property type="entry name" value="CorC_HlyC"/>
    <property type="match status" value="1"/>
</dbReference>
<evidence type="ECO:0000313" key="14">
    <source>
        <dbReference type="Proteomes" id="UP000825179"/>
    </source>
</evidence>
<dbReference type="CDD" id="cd04590">
    <property type="entry name" value="CBS_pair_CorC_HlyC_assoc"/>
    <property type="match status" value="1"/>
</dbReference>
<dbReference type="PROSITE" id="PS51846">
    <property type="entry name" value="CNNM"/>
    <property type="match status" value="1"/>
</dbReference>
<feature type="domain" description="CNNM transmembrane" evidence="12">
    <location>
        <begin position="1"/>
        <end position="188"/>
    </location>
</feature>
<dbReference type="Proteomes" id="UP000825179">
    <property type="component" value="Chromosome"/>
</dbReference>
<feature type="transmembrane region" description="Helical" evidence="10">
    <location>
        <begin position="6"/>
        <end position="29"/>
    </location>
</feature>
<evidence type="ECO:0000256" key="1">
    <source>
        <dbReference type="ARBA" id="ARBA00004141"/>
    </source>
</evidence>
<keyword evidence="3 9" id="KW-0812">Transmembrane</keyword>
<dbReference type="EMBL" id="CP082237">
    <property type="protein sequence ID" value="QZT34896.1"/>
    <property type="molecule type" value="Genomic_DNA"/>
</dbReference>
<evidence type="ECO:0000256" key="3">
    <source>
        <dbReference type="ARBA" id="ARBA00022692"/>
    </source>
</evidence>
<dbReference type="SUPFAM" id="SSF54631">
    <property type="entry name" value="CBS-domain pair"/>
    <property type="match status" value="1"/>
</dbReference>
<reference evidence="13 14" key="1">
    <citation type="journal article" date="2020" name="Extremophiles">
        <title>Genomic analysis of Caldalkalibacillus thermarum TA2.A1 reveals aerobic alkaliphilic metabolism and evolutionary hallmarks linking alkaliphilic bacteria and plant life.</title>
        <authorList>
            <person name="de Jong S.I."/>
            <person name="van den Broek M.A."/>
            <person name="Merkel A.Y."/>
            <person name="de la Torre Cortes P."/>
            <person name="Kalamorz F."/>
            <person name="Cook G.M."/>
            <person name="van Loosdrecht M.C.M."/>
            <person name="McMillan D.G.G."/>
        </authorList>
    </citation>
    <scope>NUCLEOTIDE SEQUENCE [LARGE SCALE GENOMIC DNA]</scope>
    <source>
        <strain evidence="13 14">TA2.A1</strain>
    </source>
</reference>
<evidence type="ECO:0000256" key="10">
    <source>
        <dbReference type="SAM" id="Phobius"/>
    </source>
</evidence>
<feature type="transmembrane region" description="Helical" evidence="10">
    <location>
        <begin position="70"/>
        <end position="88"/>
    </location>
</feature>
<evidence type="ECO:0000256" key="4">
    <source>
        <dbReference type="ARBA" id="ARBA00022737"/>
    </source>
</evidence>
<feature type="domain" description="CBS" evidence="11">
    <location>
        <begin position="271"/>
        <end position="331"/>
    </location>
</feature>
<dbReference type="Pfam" id="PF03471">
    <property type="entry name" value="CorC_HlyC"/>
    <property type="match status" value="1"/>
</dbReference>
<evidence type="ECO:0000259" key="11">
    <source>
        <dbReference type="PROSITE" id="PS51371"/>
    </source>
</evidence>
<comment type="subcellular location">
    <subcellularLocation>
        <location evidence="1">Membrane</location>
        <topology evidence="1">Multi-pass membrane protein</topology>
    </subcellularLocation>
</comment>
<dbReference type="PANTHER" id="PTHR22777:SF17">
    <property type="entry name" value="UPF0053 PROTEIN SLL0260"/>
    <property type="match status" value="1"/>
</dbReference>
<evidence type="ECO:0000256" key="2">
    <source>
        <dbReference type="ARBA" id="ARBA00006337"/>
    </source>
</evidence>
<keyword evidence="6 8" id="KW-0129">CBS domain</keyword>
<feature type="transmembrane region" description="Helical" evidence="10">
    <location>
        <begin position="94"/>
        <end position="112"/>
    </location>
</feature>
<dbReference type="GO" id="GO:0050660">
    <property type="term" value="F:flavin adenine dinucleotide binding"/>
    <property type="evidence" value="ECO:0007669"/>
    <property type="project" value="InterPro"/>
</dbReference>
<keyword evidence="4" id="KW-0677">Repeat</keyword>
<dbReference type="Gene3D" id="3.10.580.10">
    <property type="entry name" value="CBS-domain"/>
    <property type="match status" value="1"/>
</dbReference>
<keyword evidence="14" id="KW-1185">Reference proteome</keyword>
<organism evidence="13 14">
    <name type="scientific">Caldalkalibacillus thermarum (strain TA2.A1)</name>
    <dbReference type="NCBI Taxonomy" id="986075"/>
    <lineage>
        <taxon>Bacteria</taxon>
        <taxon>Bacillati</taxon>
        <taxon>Bacillota</taxon>
        <taxon>Bacilli</taxon>
        <taxon>Bacillales</taxon>
        <taxon>Bacillaceae</taxon>
        <taxon>Caldalkalibacillus</taxon>
    </lineage>
</organism>
<dbReference type="SUPFAM" id="SSF56176">
    <property type="entry name" value="FAD-binding/transporter-associated domain-like"/>
    <property type="match status" value="1"/>
</dbReference>
<dbReference type="GO" id="GO:0005886">
    <property type="term" value="C:plasma membrane"/>
    <property type="evidence" value="ECO:0007669"/>
    <property type="project" value="TreeGrafter"/>
</dbReference>
<dbReference type="SMART" id="SM00116">
    <property type="entry name" value="CBS"/>
    <property type="match status" value="2"/>
</dbReference>